<dbReference type="Pfam" id="PF04548">
    <property type="entry name" value="AIG1"/>
    <property type="match status" value="4"/>
</dbReference>
<dbReference type="CDD" id="cd01852">
    <property type="entry name" value="AIG1"/>
    <property type="match status" value="1"/>
</dbReference>
<keyword evidence="2" id="KW-0547">Nucleotide-binding</keyword>
<name>A0AA88MIC5_CHASR</name>
<dbReference type="Gene3D" id="3.40.50.300">
    <property type="entry name" value="P-loop containing nucleotide triphosphate hydrolases"/>
    <property type="match status" value="5"/>
</dbReference>
<dbReference type="PROSITE" id="PS51720">
    <property type="entry name" value="G_AIG1"/>
    <property type="match status" value="1"/>
</dbReference>
<dbReference type="AlphaFoldDB" id="A0AA88MIC5"/>
<proteinExistence type="inferred from homology"/>
<organism evidence="7 8">
    <name type="scientific">Channa striata</name>
    <name type="common">Snakehead murrel</name>
    <name type="synonym">Ophicephalus striatus</name>
    <dbReference type="NCBI Taxonomy" id="64152"/>
    <lineage>
        <taxon>Eukaryota</taxon>
        <taxon>Metazoa</taxon>
        <taxon>Chordata</taxon>
        <taxon>Craniata</taxon>
        <taxon>Vertebrata</taxon>
        <taxon>Euteleostomi</taxon>
        <taxon>Actinopterygii</taxon>
        <taxon>Neopterygii</taxon>
        <taxon>Teleostei</taxon>
        <taxon>Neoteleostei</taxon>
        <taxon>Acanthomorphata</taxon>
        <taxon>Anabantaria</taxon>
        <taxon>Anabantiformes</taxon>
        <taxon>Channoidei</taxon>
        <taxon>Channidae</taxon>
        <taxon>Channa</taxon>
    </lineage>
</organism>
<protein>
    <recommendedName>
        <fullName evidence="6">AIG1-type G domain-containing protein</fullName>
    </recommendedName>
</protein>
<dbReference type="InterPro" id="IPR027417">
    <property type="entry name" value="P-loop_NTPase"/>
</dbReference>
<feature type="domain" description="AIG1-type G" evidence="6">
    <location>
        <begin position="736"/>
        <end position="939"/>
    </location>
</feature>
<comment type="caution">
    <text evidence="7">The sequence shown here is derived from an EMBL/GenBank/DDBJ whole genome shotgun (WGS) entry which is preliminary data.</text>
</comment>
<evidence type="ECO:0000256" key="4">
    <source>
        <dbReference type="SAM" id="Coils"/>
    </source>
</evidence>
<feature type="region of interest" description="Disordered" evidence="5">
    <location>
        <begin position="1124"/>
        <end position="1148"/>
    </location>
</feature>
<gene>
    <name evidence="7" type="ORF">Q5P01_015366</name>
</gene>
<evidence type="ECO:0000256" key="2">
    <source>
        <dbReference type="ARBA" id="ARBA00022741"/>
    </source>
</evidence>
<dbReference type="PANTHER" id="PTHR10903:SF188">
    <property type="entry name" value="GTPASE IMAP FAMILY MEMBER 2-LIKE-RELATED"/>
    <property type="match status" value="1"/>
</dbReference>
<keyword evidence="3" id="KW-0342">GTP-binding</keyword>
<dbReference type="EMBL" id="JAUPFM010000011">
    <property type="protein sequence ID" value="KAK2838154.1"/>
    <property type="molecule type" value="Genomic_DNA"/>
</dbReference>
<keyword evidence="4" id="KW-0175">Coiled coil</keyword>
<dbReference type="InterPro" id="IPR006703">
    <property type="entry name" value="G_AIG1"/>
</dbReference>
<feature type="compositionally biased region" description="Basic and acidic residues" evidence="5">
    <location>
        <begin position="1124"/>
        <end position="1146"/>
    </location>
</feature>
<evidence type="ECO:0000256" key="3">
    <source>
        <dbReference type="ARBA" id="ARBA00023134"/>
    </source>
</evidence>
<evidence type="ECO:0000259" key="6">
    <source>
        <dbReference type="PROSITE" id="PS51720"/>
    </source>
</evidence>
<dbReference type="Proteomes" id="UP001187415">
    <property type="component" value="Unassembled WGS sequence"/>
</dbReference>
<evidence type="ECO:0000256" key="1">
    <source>
        <dbReference type="ARBA" id="ARBA00008535"/>
    </source>
</evidence>
<reference evidence="7" key="1">
    <citation type="submission" date="2023-07" db="EMBL/GenBank/DDBJ databases">
        <title>Chromosome-level Genome Assembly of Striped Snakehead (Channa striata).</title>
        <authorList>
            <person name="Liu H."/>
        </authorList>
    </citation>
    <scope>NUCLEOTIDE SEQUENCE</scope>
    <source>
        <strain evidence="7">Gz</strain>
        <tissue evidence="7">Muscle</tissue>
    </source>
</reference>
<sequence length="1167" mass="134013">MGGTSSVPDRRELRSSFEFLPPYMSELSVVLLGNSWSERSSVGNFILGETKFNTNGKPYCLKVRGELKEKETVLINTPDLLHPEISEDKLIQLVENLSQFRVILLGNSFGKKTVWNLILGKSVSKTEEPDRLRVSGFSTENEIIFINTPDLPVSDISDDKLSKHVETCGSLSDPGPHMFLLVLQPEDFTEEHKQRLCRVLQLFSDRSFDRSLVLISTLRDESSDFMETVFNHPPLKDMVKMCQYKFLWLKNLGRLELLTSLCQIVKENKGKYLSCDLSQNTKSLLPSDGASHSQWEKQETSTADLDPDPAPGFKPNPSHVPSPVQSADKQSPMLRIVLLGKFEESTKLCNFITGNRDFSFQKHTQIKQCVAIHGQRRGNGLTVVKTADIFSWSEEAVNEEVKSCVSLCPPGPNVLLLIVKPGFTKVDKQRLMLTLNWFDQDALKYSMVVSTEEGSETSFSVSQLLRDCGGRHYNMDKDDHRLLMEKMENIVHENKGNFCTFPKEFKRQKSEPVKPPLNLVLCGWRGSVKTSAARSILGPTELHSASNSSECVINQGEVCGRRVSLVELPALYGKPQETVMEESFRCVSLCDPEGVHAFILVLPVGPLTDEDKGELETIQNTFSSRVNDFTMILFTVDSDPTAADVDFIRTDRDIQVLLQTRGGRCAVLDMKDKQNISEILVIVDQMKSTTMCYTTETFAHVQIEKIIQQEKCIRKQQAELQTLKKSSITYDFEQSPECLRIVLLGKTGNGKSSSGNTILGKKKFKAAAFQTSVTKRCQKEESVVNGRPVVVVDTPGMFDSTFSHDQVHDEMINCISLLAPGPHVFLLVLQIGRLTPEEKETLKLIQKGFGKKSQKFTIILFTRGDSLKHEERSIEDYINEGCDYSFKKLISDCGGRYHVFDNYDKHNQTQVTELMRKIDAMVKENGGNCYTNEMLQEAEEAIKQEKERILKNKEEEMEREMEELKRKYDEEMQAVKRRMEKQEAEIDQERKLRDQQLEEHIKTELNKRQQDKQIIIKKLKDEYEQQKEQNEKRRREEDRIRREREEEKLKELEENYEQNIRQVQEMYEEQARRKAEEINDFRHKLKEEITDQNKRHQAEIINLVKCFSKRRENIKKISRLLKRHDQEKNSVDGVEKGELEKSHDQEMSQLIQKLVSEADKPNACRPQ</sequence>
<dbReference type="PANTHER" id="PTHR10903">
    <property type="entry name" value="GTPASE, IMAP FAMILY MEMBER-RELATED"/>
    <property type="match status" value="1"/>
</dbReference>
<feature type="compositionally biased region" description="Pro residues" evidence="5">
    <location>
        <begin position="308"/>
        <end position="320"/>
    </location>
</feature>
<dbReference type="GO" id="GO:0005525">
    <property type="term" value="F:GTP binding"/>
    <property type="evidence" value="ECO:0007669"/>
    <property type="project" value="UniProtKB-KW"/>
</dbReference>
<comment type="similarity">
    <text evidence="1">Belongs to the TRAFAC class TrmE-Era-EngA-EngB-Septin-like GTPase superfamily. AIG1/Toc34/Toc159-like paraseptin GTPase family. IAN subfamily.</text>
</comment>
<evidence type="ECO:0000313" key="7">
    <source>
        <dbReference type="EMBL" id="KAK2838154.1"/>
    </source>
</evidence>
<dbReference type="FunFam" id="3.40.50.300:FF:000366">
    <property type="entry name" value="GTPase, IMAP family member 2"/>
    <property type="match status" value="1"/>
</dbReference>
<dbReference type="InterPro" id="IPR045058">
    <property type="entry name" value="GIMA/IAN/Toc"/>
</dbReference>
<evidence type="ECO:0000313" key="8">
    <source>
        <dbReference type="Proteomes" id="UP001187415"/>
    </source>
</evidence>
<evidence type="ECO:0000256" key="5">
    <source>
        <dbReference type="SAM" id="MobiDB-lite"/>
    </source>
</evidence>
<accession>A0AA88MIC5</accession>
<keyword evidence="8" id="KW-1185">Reference proteome</keyword>
<feature type="region of interest" description="Disordered" evidence="5">
    <location>
        <begin position="286"/>
        <end position="328"/>
    </location>
</feature>
<dbReference type="SUPFAM" id="SSF52540">
    <property type="entry name" value="P-loop containing nucleoside triphosphate hydrolases"/>
    <property type="match status" value="2"/>
</dbReference>
<feature type="coiled-coil region" evidence="4">
    <location>
        <begin position="932"/>
        <end position="1088"/>
    </location>
</feature>